<organism evidence="3">
    <name type="scientific">Tomato leaf curl purple vein virus</name>
    <dbReference type="NCBI Taxonomy" id="2021667"/>
    <lineage>
        <taxon>Viruses</taxon>
        <taxon>Monodnaviria</taxon>
        <taxon>Shotokuvirae</taxon>
        <taxon>Cressdnaviricota</taxon>
        <taxon>Repensiviricetes</taxon>
        <taxon>Geplafuvirales</taxon>
        <taxon>Geminiviridae</taxon>
        <taxon>Begomovirus</taxon>
        <taxon>Begomovirus solanumviolavenae</taxon>
    </lineage>
</organism>
<sequence length="87" mass="9718">MIMGNLICMPCCNSKPSSSARIADSSTCDIPVIPMFLMENTNLASPPQTPNHTLRRTEITSSGVIFRSTEDLLEEVNRQLTIHMPRR</sequence>
<comment type="similarity">
    <text evidence="1">Belongs to the geminiviridae protein AC4/C4 family.</text>
</comment>
<name>A0A223HF67_9GEMI</name>
<evidence type="ECO:0000256" key="2">
    <source>
        <dbReference type="ARBA" id="ARBA00022581"/>
    </source>
</evidence>
<gene>
    <name evidence="3" type="primary">AC4</name>
</gene>
<dbReference type="EMBL" id="KY196221">
    <property type="protein sequence ID" value="AST47745.1"/>
    <property type="molecule type" value="Genomic_DNA"/>
</dbReference>
<accession>A0A223HF67</accession>
<protein>
    <submittedName>
        <fullName evidence="3">AC4</fullName>
    </submittedName>
</protein>
<proteinExistence type="inferred from homology"/>
<dbReference type="Pfam" id="PF01492">
    <property type="entry name" value="Gemini_C4"/>
    <property type="match status" value="1"/>
</dbReference>
<evidence type="ECO:0000313" key="3">
    <source>
        <dbReference type="EMBL" id="AST47745.1"/>
    </source>
</evidence>
<reference evidence="3" key="1">
    <citation type="submission" date="2016-11" db="EMBL/GenBank/DDBJ databases">
        <title>Tomato leaf curl purple vein virus: a novel new world monopartite begomovirus specie infecting tomato in Brazil.</title>
        <authorList>
            <person name="Macedo M.A."/>
            <person name="Albuquerque L."/>
            <person name="Souza J."/>
            <person name="Maliano M."/>
            <person name="Rojas M."/>
            <person name="Gilbertson R."/>
            <person name="Inoue Nagata A."/>
        </authorList>
    </citation>
    <scope>NUCLEOTIDE SEQUENCE</scope>
    <source>
        <strain evidence="3">BR:PD6:16</strain>
    </source>
</reference>
<evidence type="ECO:0000256" key="1">
    <source>
        <dbReference type="ARBA" id="ARBA00008996"/>
    </source>
</evidence>
<keyword evidence="2" id="KW-0945">Host-virus interaction</keyword>
<dbReference type="InterPro" id="IPR002488">
    <property type="entry name" value="Gemini_C4"/>
</dbReference>